<dbReference type="AlphaFoldDB" id="A0AAV8WXZ4"/>
<reference evidence="3" key="1">
    <citation type="journal article" date="2023" name="Insect Mol. Biol.">
        <title>Genome sequencing provides insights into the evolution of gene families encoding plant cell wall-degrading enzymes in longhorned beetles.</title>
        <authorList>
            <person name="Shin N.R."/>
            <person name="Okamura Y."/>
            <person name="Kirsch R."/>
            <person name="Pauchet Y."/>
        </authorList>
    </citation>
    <scope>NUCLEOTIDE SEQUENCE</scope>
    <source>
        <strain evidence="3">RBIC_L_NR</strain>
    </source>
</reference>
<evidence type="ECO:0000313" key="3">
    <source>
        <dbReference type="EMBL" id="KAJ8931354.1"/>
    </source>
</evidence>
<proteinExistence type="predicted"/>
<dbReference type="PROSITE" id="PS00028">
    <property type="entry name" value="ZINC_FINGER_C2H2_1"/>
    <property type="match status" value="1"/>
</dbReference>
<dbReference type="Proteomes" id="UP001162156">
    <property type="component" value="Unassembled WGS sequence"/>
</dbReference>
<name>A0AAV8WXZ4_9CUCU</name>
<keyword evidence="4" id="KW-1185">Reference proteome</keyword>
<gene>
    <name evidence="3" type="ORF">NQ314_015763</name>
</gene>
<evidence type="ECO:0000259" key="2">
    <source>
        <dbReference type="PROSITE" id="PS00028"/>
    </source>
</evidence>
<feature type="region of interest" description="Disordered" evidence="1">
    <location>
        <begin position="65"/>
        <end position="115"/>
    </location>
</feature>
<feature type="region of interest" description="Disordered" evidence="1">
    <location>
        <begin position="1"/>
        <end position="32"/>
    </location>
</feature>
<feature type="compositionally biased region" description="Polar residues" evidence="1">
    <location>
        <begin position="100"/>
        <end position="110"/>
    </location>
</feature>
<dbReference type="InterPro" id="IPR013087">
    <property type="entry name" value="Znf_C2H2_type"/>
</dbReference>
<evidence type="ECO:0000256" key="1">
    <source>
        <dbReference type="SAM" id="MobiDB-lite"/>
    </source>
</evidence>
<accession>A0AAV8WXZ4</accession>
<feature type="domain" description="C2H2-type" evidence="2">
    <location>
        <begin position="172"/>
        <end position="193"/>
    </location>
</feature>
<feature type="compositionally biased region" description="Basic and acidic residues" evidence="1">
    <location>
        <begin position="76"/>
        <end position="99"/>
    </location>
</feature>
<comment type="caution">
    <text evidence="3">The sequence shown here is derived from an EMBL/GenBank/DDBJ whole genome shotgun (WGS) entry which is preliminary data.</text>
</comment>
<protein>
    <recommendedName>
        <fullName evidence="2">C2H2-type domain-containing protein</fullName>
    </recommendedName>
</protein>
<dbReference type="SMART" id="SM00355">
    <property type="entry name" value="ZnF_C2H2"/>
    <property type="match status" value="3"/>
</dbReference>
<dbReference type="EMBL" id="JANEYF010004391">
    <property type="protein sequence ID" value="KAJ8931354.1"/>
    <property type="molecule type" value="Genomic_DNA"/>
</dbReference>
<organism evidence="3 4">
    <name type="scientific">Rhamnusium bicolor</name>
    <dbReference type="NCBI Taxonomy" id="1586634"/>
    <lineage>
        <taxon>Eukaryota</taxon>
        <taxon>Metazoa</taxon>
        <taxon>Ecdysozoa</taxon>
        <taxon>Arthropoda</taxon>
        <taxon>Hexapoda</taxon>
        <taxon>Insecta</taxon>
        <taxon>Pterygota</taxon>
        <taxon>Neoptera</taxon>
        <taxon>Endopterygota</taxon>
        <taxon>Coleoptera</taxon>
        <taxon>Polyphaga</taxon>
        <taxon>Cucujiformia</taxon>
        <taxon>Chrysomeloidea</taxon>
        <taxon>Cerambycidae</taxon>
        <taxon>Lepturinae</taxon>
        <taxon>Rhagiini</taxon>
        <taxon>Rhamnusium</taxon>
    </lineage>
</organism>
<feature type="compositionally biased region" description="Basic and acidic residues" evidence="1">
    <location>
        <begin position="1"/>
        <end position="23"/>
    </location>
</feature>
<evidence type="ECO:0000313" key="4">
    <source>
        <dbReference type="Proteomes" id="UP001162156"/>
    </source>
</evidence>
<sequence length="255" mass="29403">MQKELLGKKLKLRRPETPVKDVEQTEEETVQSKQPIMAPNGKIFYPCQYCNKIFPQKTTSITHMKKCPSNNSILPKDIDKKEPVINNNDEHQSKVEKNENLNSSGSSTENKSPEQRIRITQNVMLHCVKAPCQEKLVMNDTSIYDYNEEDSDESGDKDSKENEEDALNNKLCKHCKTLFDSPLDLLRHTRDCHNFPRTILPPDEIAKYFDSPNRSFCPICEKPIKTRNFRSVFIKHLLVHTTGLTHECGVCKKKV</sequence>